<feature type="compositionally biased region" description="Basic and acidic residues" evidence="1">
    <location>
        <begin position="88"/>
        <end position="105"/>
    </location>
</feature>
<gene>
    <name evidence="2" type="ORF">GOBAR_AA22440</name>
</gene>
<feature type="region of interest" description="Disordered" evidence="1">
    <location>
        <begin position="86"/>
        <end position="115"/>
    </location>
</feature>
<sequence length="274" mass="30984">MLIKFISVSEAHFQNTKIALKNQQASIQGLETQIGQLAKLISERPQGSLLSNIESNPREHLNAITIQDKEGLVELEPEPRQGIVVSKSKGEVHHSEQTLETHSKNTPEPCSSNDKGSIYEERRLQVEELDEWRTQNREHTIDQNHAMTSSIFHQINLRLETKFSRTTRQGTRACLRPCPYHGRQHGRAILLCEIWAKFFPNTGVNKLPRSCNIAVGETIKTTQACNTPMSRGHPWVKLSKQHRRATRPCLEAMVETEKTTGACDTPVLTTHGQD</sequence>
<accession>A0A2P5X4G8</accession>
<name>A0A2P5X4G8_GOSBA</name>
<dbReference type="EMBL" id="KZ665683">
    <property type="protein sequence ID" value="PPR98228.1"/>
    <property type="molecule type" value="Genomic_DNA"/>
</dbReference>
<proteinExistence type="predicted"/>
<dbReference type="Proteomes" id="UP000239757">
    <property type="component" value="Unassembled WGS sequence"/>
</dbReference>
<organism evidence="2 3">
    <name type="scientific">Gossypium barbadense</name>
    <name type="common">Sea Island cotton</name>
    <name type="synonym">Hibiscus barbadensis</name>
    <dbReference type="NCBI Taxonomy" id="3634"/>
    <lineage>
        <taxon>Eukaryota</taxon>
        <taxon>Viridiplantae</taxon>
        <taxon>Streptophyta</taxon>
        <taxon>Embryophyta</taxon>
        <taxon>Tracheophyta</taxon>
        <taxon>Spermatophyta</taxon>
        <taxon>Magnoliopsida</taxon>
        <taxon>eudicotyledons</taxon>
        <taxon>Gunneridae</taxon>
        <taxon>Pentapetalae</taxon>
        <taxon>rosids</taxon>
        <taxon>malvids</taxon>
        <taxon>Malvales</taxon>
        <taxon>Malvaceae</taxon>
        <taxon>Malvoideae</taxon>
        <taxon>Gossypium</taxon>
    </lineage>
</organism>
<protein>
    <submittedName>
        <fullName evidence="2">Uncharacterized protein</fullName>
    </submittedName>
</protein>
<evidence type="ECO:0000313" key="3">
    <source>
        <dbReference type="Proteomes" id="UP000239757"/>
    </source>
</evidence>
<feature type="compositionally biased region" description="Polar residues" evidence="1">
    <location>
        <begin position="106"/>
        <end position="115"/>
    </location>
</feature>
<evidence type="ECO:0000313" key="2">
    <source>
        <dbReference type="EMBL" id="PPR98228.1"/>
    </source>
</evidence>
<evidence type="ECO:0000256" key="1">
    <source>
        <dbReference type="SAM" id="MobiDB-lite"/>
    </source>
</evidence>
<dbReference type="AlphaFoldDB" id="A0A2P5X4G8"/>
<reference evidence="2 3" key="1">
    <citation type="submission" date="2015-01" db="EMBL/GenBank/DDBJ databases">
        <title>Genome of allotetraploid Gossypium barbadense reveals genomic plasticity and fiber elongation in cotton evolution.</title>
        <authorList>
            <person name="Chen X."/>
            <person name="Liu X."/>
            <person name="Zhao B."/>
            <person name="Zheng H."/>
            <person name="Hu Y."/>
            <person name="Lu G."/>
            <person name="Yang C."/>
            <person name="Chen J."/>
            <person name="Shan C."/>
            <person name="Zhang L."/>
            <person name="Zhou Y."/>
            <person name="Wang L."/>
            <person name="Guo W."/>
            <person name="Bai Y."/>
            <person name="Ruan J."/>
            <person name="Shangguan X."/>
            <person name="Mao Y."/>
            <person name="Jiang J."/>
            <person name="Zhu Y."/>
            <person name="Lei J."/>
            <person name="Kang H."/>
            <person name="Chen S."/>
            <person name="He X."/>
            <person name="Wang R."/>
            <person name="Wang Y."/>
            <person name="Chen J."/>
            <person name="Wang L."/>
            <person name="Yu S."/>
            <person name="Wang B."/>
            <person name="Wei J."/>
            <person name="Song S."/>
            <person name="Lu X."/>
            <person name="Gao Z."/>
            <person name="Gu W."/>
            <person name="Deng X."/>
            <person name="Ma D."/>
            <person name="Wang S."/>
            <person name="Liang W."/>
            <person name="Fang L."/>
            <person name="Cai C."/>
            <person name="Zhu X."/>
            <person name="Zhou B."/>
            <person name="Zhang Y."/>
            <person name="Chen Z."/>
            <person name="Xu S."/>
            <person name="Zhu R."/>
            <person name="Wang S."/>
            <person name="Zhang T."/>
            <person name="Zhao G."/>
        </authorList>
    </citation>
    <scope>NUCLEOTIDE SEQUENCE [LARGE SCALE GENOMIC DNA]</scope>
    <source>
        <strain evidence="3">cv. Xinhai21</strain>
        <tissue evidence="2">Leaf</tissue>
    </source>
</reference>